<protein>
    <recommendedName>
        <fullName evidence="6">NAD/GMP synthase domain-containing protein</fullName>
    </recommendedName>
</protein>
<accession>A0A0F9NU47</accession>
<feature type="domain" description="NAD/GMP synthase" evidence="6">
    <location>
        <begin position="5"/>
        <end position="255"/>
    </location>
</feature>
<organism evidence="7">
    <name type="scientific">marine sediment metagenome</name>
    <dbReference type="NCBI Taxonomy" id="412755"/>
    <lineage>
        <taxon>unclassified sequences</taxon>
        <taxon>metagenomes</taxon>
        <taxon>ecological metagenomes</taxon>
    </lineage>
</organism>
<dbReference type="GO" id="GO:0009435">
    <property type="term" value="P:NAD+ biosynthetic process"/>
    <property type="evidence" value="ECO:0007669"/>
    <property type="project" value="UniProtKB-UniPathway"/>
</dbReference>
<comment type="pathway">
    <text evidence="1">Cofactor biosynthesis; NAD(+) biosynthesis.</text>
</comment>
<dbReference type="Gene3D" id="3.40.50.620">
    <property type="entry name" value="HUPs"/>
    <property type="match status" value="1"/>
</dbReference>
<evidence type="ECO:0000256" key="4">
    <source>
        <dbReference type="ARBA" id="ARBA00022840"/>
    </source>
</evidence>
<dbReference type="UniPathway" id="UPA00253"/>
<dbReference type="InterPro" id="IPR014729">
    <property type="entry name" value="Rossmann-like_a/b/a_fold"/>
</dbReference>
<proteinExistence type="predicted"/>
<evidence type="ECO:0000313" key="7">
    <source>
        <dbReference type="EMBL" id="KKN23005.1"/>
    </source>
</evidence>
<gene>
    <name evidence="7" type="ORF">LCGC14_0909230</name>
</gene>
<dbReference type="GO" id="GO:0003952">
    <property type="term" value="F:NAD+ synthase (glutamine-hydrolyzing) activity"/>
    <property type="evidence" value="ECO:0007669"/>
    <property type="project" value="InterPro"/>
</dbReference>
<comment type="caution">
    <text evidence="7">The sequence shown here is derived from an EMBL/GenBank/DDBJ whole genome shotgun (WGS) entry which is preliminary data.</text>
</comment>
<dbReference type="InterPro" id="IPR022310">
    <property type="entry name" value="NAD/GMP_synthase"/>
</dbReference>
<dbReference type="EMBL" id="LAZR01003012">
    <property type="protein sequence ID" value="KKN23005.1"/>
    <property type="molecule type" value="Genomic_DNA"/>
</dbReference>
<keyword evidence="2" id="KW-0436">Ligase</keyword>
<evidence type="ECO:0000259" key="6">
    <source>
        <dbReference type="Pfam" id="PF02540"/>
    </source>
</evidence>
<dbReference type="PANTHER" id="PTHR23090">
    <property type="entry name" value="NH 3 /GLUTAMINE-DEPENDENT NAD + SYNTHETASE"/>
    <property type="match status" value="1"/>
</dbReference>
<name>A0A0F9NU47_9ZZZZ</name>
<keyword evidence="5" id="KW-0520">NAD</keyword>
<dbReference type="FunFam" id="3.40.50.620:FF:000106">
    <property type="entry name" value="Glutamine-dependent NAD(+) synthetase"/>
    <property type="match status" value="1"/>
</dbReference>
<dbReference type="NCBIfam" id="TIGR00552">
    <property type="entry name" value="nadE"/>
    <property type="match status" value="1"/>
</dbReference>
<dbReference type="GO" id="GO:0004359">
    <property type="term" value="F:glutaminase activity"/>
    <property type="evidence" value="ECO:0007669"/>
    <property type="project" value="InterPro"/>
</dbReference>
<sequence length="263" mass="29248">MQDVWNTLVQKTREFVRQAGFHRVTLGLSGGIDSAVVACIAREALGAQNVLAVMMPSPYSSRGSVDDSRALAAQWDFRVVMVPIGVLMITFDDDLSAVFGHEEPRPITKENLQARIRMVLLMAICNEQDRLLLNTCNKSEDYVGYCTLYGDNAGAVAPIGGLYKTEVYSLARWINQNDQLPSIPINIIDKPPSAELSATQLDTDDLPPYEVLDPILRMFIDENKSGHEIVQAGYDVDIVKKIVRLVLLSEFKRKQSPPVIELL</sequence>
<dbReference type="PANTHER" id="PTHR23090:SF9">
    <property type="entry name" value="GLUTAMINE-DEPENDENT NAD(+) SYNTHETASE"/>
    <property type="match status" value="1"/>
</dbReference>
<evidence type="ECO:0000256" key="1">
    <source>
        <dbReference type="ARBA" id="ARBA00004790"/>
    </source>
</evidence>
<evidence type="ECO:0000256" key="3">
    <source>
        <dbReference type="ARBA" id="ARBA00022741"/>
    </source>
</evidence>
<evidence type="ECO:0000256" key="5">
    <source>
        <dbReference type="ARBA" id="ARBA00023027"/>
    </source>
</evidence>
<reference evidence="7" key="1">
    <citation type="journal article" date="2015" name="Nature">
        <title>Complex archaea that bridge the gap between prokaryotes and eukaryotes.</title>
        <authorList>
            <person name="Spang A."/>
            <person name="Saw J.H."/>
            <person name="Jorgensen S.L."/>
            <person name="Zaremba-Niedzwiedzka K."/>
            <person name="Martijn J."/>
            <person name="Lind A.E."/>
            <person name="van Eijk R."/>
            <person name="Schleper C."/>
            <person name="Guy L."/>
            <person name="Ettema T.J."/>
        </authorList>
    </citation>
    <scope>NUCLEOTIDE SEQUENCE</scope>
</reference>
<dbReference type="SUPFAM" id="SSF52402">
    <property type="entry name" value="Adenine nucleotide alpha hydrolases-like"/>
    <property type="match status" value="1"/>
</dbReference>
<dbReference type="AlphaFoldDB" id="A0A0F9NU47"/>
<dbReference type="InterPro" id="IPR003694">
    <property type="entry name" value="NAD_synthase"/>
</dbReference>
<keyword evidence="3" id="KW-0547">Nucleotide-binding</keyword>
<keyword evidence="4" id="KW-0067">ATP-binding</keyword>
<dbReference type="GO" id="GO:0005737">
    <property type="term" value="C:cytoplasm"/>
    <property type="evidence" value="ECO:0007669"/>
    <property type="project" value="InterPro"/>
</dbReference>
<dbReference type="Pfam" id="PF02540">
    <property type="entry name" value="NAD_synthase"/>
    <property type="match status" value="1"/>
</dbReference>
<evidence type="ECO:0000256" key="2">
    <source>
        <dbReference type="ARBA" id="ARBA00022598"/>
    </source>
</evidence>
<dbReference type="GO" id="GO:0005524">
    <property type="term" value="F:ATP binding"/>
    <property type="evidence" value="ECO:0007669"/>
    <property type="project" value="UniProtKB-KW"/>
</dbReference>
<dbReference type="CDD" id="cd00553">
    <property type="entry name" value="NAD_synthase"/>
    <property type="match status" value="1"/>
</dbReference>